<comment type="caution">
    <text evidence="2">The sequence shown here is derived from an EMBL/GenBank/DDBJ whole genome shotgun (WGS) entry which is preliminary data.</text>
</comment>
<feature type="compositionally biased region" description="Low complexity" evidence="1">
    <location>
        <begin position="38"/>
        <end position="57"/>
    </location>
</feature>
<sequence>MRSYILHRSTPFAYTNMTALGTKRGTGSAQPRPPVTLPTSTPKISTSSPRPSSITISQRKARVPAMTNALLALYEARGGKPWSAIVLILITRDGLRRIRFGRSTRVRCSRKRALRLIFLVIVASGDSVNGEQVGSNGTSTSVVDEESEVYVQLSRDGCEIHGRWFEVSTIPRIIETSHAGHGTCICDENPG</sequence>
<gene>
    <name evidence="2" type="ORF">DL764_004496</name>
</gene>
<accession>A0A4Q4TFQ8</accession>
<evidence type="ECO:0000313" key="2">
    <source>
        <dbReference type="EMBL" id="RYP04360.1"/>
    </source>
</evidence>
<dbReference type="Proteomes" id="UP000293360">
    <property type="component" value="Unassembled WGS sequence"/>
</dbReference>
<evidence type="ECO:0000313" key="3">
    <source>
        <dbReference type="Proteomes" id="UP000293360"/>
    </source>
</evidence>
<name>A0A4Q4TFQ8_9PEZI</name>
<protein>
    <submittedName>
        <fullName evidence="2">Uncharacterized protein</fullName>
    </submittedName>
</protein>
<keyword evidence="3" id="KW-1185">Reference proteome</keyword>
<evidence type="ECO:0000256" key="1">
    <source>
        <dbReference type="SAM" id="MobiDB-lite"/>
    </source>
</evidence>
<dbReference type="EMBL" id="QJNU01000213">
    <property type="protein sequence ID" value="RYP04360.1"/>
    <property type="molecule type" value="Genomic_DNA"/>
</dbReference>
<feature type="region of interest" description="Disordered" evidence="1">
    <location>
        <begin position="21"/>
        <end position="58"/>
    </location>
</feature>
<dbReference type="AlphaFoldDB" id="A0A4Q4TFQ8"/>
<proteinExistence type="predicted"/>
<organism evidence="2 3">
    <name type="scientific">Monosporascus ibericus</name>
    <dbReference type="NCBI Taxonomy" id="155417"/>
    <lineage>
        <taxon>Eukaryota</taxon>
        <taxon>Fungi</taxon>
        <taxon>Dikarya</taxon>
        <taxon>Ascomycota</taxon>
        <taxon>Pezizomycotina</taxon>
        <taxon>Sordariomycetes</taxon>
        <taxon>Xylariomycetidae</taxon>
        <taxon>Xylariales</taxon>
        <taxon>Xylariales incertae sedis</taxon>
        <taxon>Monosporascus</taxon>
    </lineage>
</organism>
<reference evidence="2 3" key="1">
    <citation type="submission" date="2018-06" db="EMBL/GenBank/DDBJ databases">
        <title>Complete Genomes of Monosporascus.</title>
        <authorList>
            <person name="Robinson A.J."/>
            <person name="Natvig D.O."/>
        </authorList>
    </citation>
    <scope>NUCLEOTIDE SEQUENCE [LARGE SCALE GENOMIC DNA]</scope>
    <source>
        <strain evidence="2 3">CBS 110550</strain>
    </source>
</reference>